<dbReference type="PROSITE" id="PS00282">
    <property type="entry name" value="KAZAL_1"/>
    <property type="match status" value="2"/>
</dbReference>
<dbReference type="InterPro" id="IPR001239">
    <property type="entry name" value="Prot_inh_Kazal-m"/>
</dbReference>
<comment type="subcellular location">
    <subcellularLocation>
        <location evidence="1">Secreted</location>
    </subcellularLocation>
</comment>
<evidence type="ECO:0000313" key="12">
    <source>
        <dbReference type="Proteomes" id="UP000618051"/>
    </source>
</evidence>
<reference evidence="10" key="1">
    <citation type="submission" date="2020-10" db="EMBL/GenBank/DDBJ databases">
        <title>Feather gene expression reveals the developmental basis of iridescence in African starlings.</title>
        <authorList>
            <person name="Rubenstein D.R."/>
        </authorList>
    </citation>
    <scope>NUCLEOTIDE SEQUENCE</scope>
    <source>
        <strain evidence="10">SS15</strain>
        <tissue evidence="10">Liver</tissue>
    </source>
</reference>
<keyword evidence="8" id="KW-0325">Glycoprotein</keyword>
<dbReference type="EMBL" id="JADDUC010000031">
    <property type="protein sequence ID" value="KAG0123035.1"/>
    <property type="molecule type" value="Genomic_DNA"/>
</dbReference>
<reference evidence="11" key="3">
    <citation type="submission" date="2022-01" db="EMBL/GenBank/DDBJ databases">
        <authorList>
            <person name="Rubenstein D.R."/>
        </authorList>
    </citation>
    <scope>NUCLEOTIDE SEQUENCE</scope>
    <source>
        <strain evidence="11">SS15</strain>
        <tissue evidence="11">Liver</tissue>
    </source>
</reference>
<proteinExistence type="predicted"/>
<dbReference type="EMBL" id="JADDUC020000016">
    <property type="protein sequence ID" value="KAI1234176.1"/>
    <property type="molecule type" value="Genomic_DNA"/>
</dbReference>
<gene>
    <name evidence="11" type="ORF">IHE44_0003893</name>
    <name evidence="10" type="ORF">IHE44_007972</name>
</gene>
<evidence type="ECO:0000256" key="1">
    <source>
        <dbReference type="ARBA" id="ARBA00004613"/>
    </source>
</evidence>
<evidence type="ECO:0000256" key="3">
    <source>
        <dbReference type="ARBA" id="ARBA00022525"/>
    </source>
</evidence>
<evidence type="ECO:0000256" key="7">
    <source>
        <dbReference type="ARBA" id="ARBA00023157"/>
    </source>
</evidence>
<organism evidence="10">
    <name type="scientific">Lamprotornis superbus</name>
    <dbReference type="NCBI Taxonomy" id="245042"/>
    <lineage>
        <taxon>Eukaryota</taxon>
        <taxon>Metazoa</taxon>
        <taxon>Chordata</taxon>
        <taxon>Craniata</taxon>
        <taxon>Vertebrata</taxon>
        <taxon>Euteleostomi</taxon>
        <taxon>Archelosauria</taxon>
        <taxon>Archosauria</taxon>
        <taxon>Dinosauria</taxon>
        <taxon>Saurischia</taxon>
        <taxon>Theropoda</taxon>
        <taxon>Coelurosauria</taxon>
        <taxon>Aves</taxon>
        <taxon>Neognathae</taxon>
        <taxon>Neoaves</taxon>
        <taxon>Telluraves</taxon>
        <taxon>Australaves</taxon>
        <taxon>Passeriformes</taxon>
        <taxon>Sturnidae</taxon>
        <taxon>Lamprotornis</taxon>
    </lineage>
</organism>
<keyword evidence="12" id="KW-1185">Reference proteome</keyword>
<dbReference type="CDD" id="cd00104">
    <property type="entry name" value="KAZAL_FS"/>
    <property type="match status" value="2"/>
</dbReference>
<dbReference type="InterPro" id="IPR002350">
    <property type="entry name" value="Kazal_dom"/>
</dbReference>
<feature type="non-terminal residue" evidence="10">
    <location>
        <position position="1"/>
    </location>
</feature>
<evidence type="ECO:0000256" key="6">
    <source>
        <dbReference type="ARBA" id="ARBA00022900"/>
    </source>
</evidence>
<dbReference type="Gene3D" id="3.30.60.30">
    <property type="match status" value="3"/>
</dbReference>
<evidence type="ECO:0000256" key="8">
    <source>
        <dbReference type="ARBA" id="ARBA00023180"/>
    </source>
</evidence>
<comment type="caution">
    <text evidence="10">The sequence shown here is derived from an EMBL/GenBank/DDBJ whole genome shotgun (WGS) entry which is preliminary data.</text>
</comment>
<dbReference type="SMART" id="SM00280">
    <property type="entry name" value="KAZAL"/>
    <property type="match status" value="3"/>
</dbReference>
<feature type="domain" description="Kazal-like" evidence="9">
    <location>
        <begin position="112"/>
        <end position="152"/>
    </location>
</feature>
<dbReference type="InterPro" id="IPR050159">
    <property type="entry name" value="Kazal-type_SerProtInhib"/>
</dbReference>
<sequence>MLSGKTMNVACPRNYDPVCGTNGRTYPNECSLCRDFFRNRALDKKHDGRCVRVDCTGFLKPGRGYNIPCTTEYSPICGTNGITYRNKCQFCTAVASGLEVNLQSYGQCYQQQNTNIDCTQQKGSNLFCTSEYNPICGSDGRTYGNKCQFCNATHWWSSVLQAPGRMLSAGAGPFNMAFPSQILQSNMLFIAPS</sequence>
<keyword evidence="7" id="KW-1015">Disulfide bond</keyword>
<keyword evidence="4" id="KW-0646">Protease inhibitor</keyword>
<dbReference type="SUPFAM" id="SSF100895">
    <property type="entry name" value="Kazal-type serine protease inhibitors"/>
    <property type="match status" value="3"/>
</dbReference>
<dbReference type="PRINTS" id="PR00290">
    <property type="entry name" value="KAZALINHBTR"/>
</dbReference>
<dbReference type="PANTHER" id="PTHR47499:SF1">
    <property type="entry name" value="SERINE PROTEASE INHIBITOR KAZAL-TYPE 7"/>
    <property type="match status" value="1"/>
</dbReference>
<dbReference type="PANTHER" id="PTHR47499">
    <property type="entry name" value="SERINE PROTEASE INHIBITOR KAZAL-TYPE 7 SPINK7"/>
    <property type="match status" value="1"/>
</dbReference>
<keyword evidence="6" id="KW-0722">Serine protease inhibitor</keyword>
<evidence type="ECO:0000256" key="5">
    <source>
        <dbReference type="ARBA" id="ARBA00022737"/>
    </source>
</evidence>
<dbReference type="PROSITE" id="PS51465">
    <property type="entry name" value="KAZAL_2"/>
    <property type="match status" value="3"/>
</dbReference>
<keyword evidence="3" id="KW-0964">Secreted</keyword>
<evidence type="ECO:0000259" key="9">
    <source>
        <dbReference type="PROSITE" id="PS51465"/>
    </source>
</evidence>
<evidence type="ECO:0000313" key="10">
    <source>
        <dbReference type="EMBL" id="KAG0123035.1"/>
    </source>
</evidence>
<dbReference type="AlphaFoldDB" id="A0A835NV01"/>
<evidence type="ECO:0000256" key="4">
    <source>
        <dbReference type="ARBA" id="ARBA00022690"/>
    </source>
</evidence>
<evidence type="ECO:0000313" key="11">
    <source>
        <dbReference type="EMBL" id="KAI1234176.1"/>
    </source>
</evidence>
<feature type="domain" description="Kazal-like" evidence="9">
    <location>
        <begin position="53"/>
        <end position="110"/>
    </location>
</feature>
<dbReference type="Pfam" id="PF00050">
    <property type="entry name" value="Kazal_1"/>
    <property type="match status" value="3"/>
</dbReference>
<dbReference type="GO" id="GO:0004867">
    <property type="term" value="F:serine-type endopeptidase inhibitor activity"/>
    <property type="evidence" value="ECO:0007669"/>
    <property type="project" value="UniProtKB-KW"/>
</dbReference>
<protein>
    <recommendedName>
        <fullName evidence="2">Ovomucoid</fullName>
    </recommendedName>
</protein>
<keyword evidence="5" id="KW-0677">Repeat</keyword>
<accession>A0A835NV01</accession>
<dbReference type="OrthoDB" id="126772at2759"/>
<dbReference type="GO" id="GO:0005576">
    <property type="term" value="C:extracellular region"/>
    <property type="evidence" value="ECO:0007669"/>
    <property type="project" value="UniProtKB-SubCell"/>
</dbReference>
<dbReference type="InterPro" id="IPR036058">
    <property type="entry name" value="Kazal_dom_sf"/>
</dbReference>
<dbReference type="Proteomes" id="UP000618051">
    <property type="component" value="Unassembled WGS sequence"/>
</dbReference>
<feature type="domain" description="Kazal-like" evidence="9">
    <location>
        <begin position="1"/>
        <end position="52"/>
    </location>
</feature>
<name>A0A835NV01_9PASS</name>
<reference evidence="11 12" key="2">
    <citation type="journal article" date="2021" name="J. Hered.">
        <title>Feather Gene Expression Elucidates the Developmental Basis of Plumage Iridescence in African Starlings.</title>
        <authorList>
            <person name="Rubenstein D.R."/>
            <person name="Corvelo A."/>
            <person name="MacManes M.D."/>
            <person name="Maia R."/>
            <person name="Narzisi G."/>
            <person name="Rousaki A."/>
            <person name="Vandenabeele P."/>
            <person name="Shawkey M.D."/>
            <person name="Solomon J."/>
        </authorList>
    </citation>
    <scope>NUCLEOTIDE SEQUENCE [LARGE SCALE GENOMIC DNA]</scope>
    <source>
        <strain evidence="11">SS15</strain>
    </source>
</reference>
<evidence type="ECO:0000256" key="2">
    <source>
        <dbReference type="ARBA" id="ARBA00019248"/>
    </source>
</evidence>